<dbReference type="EMBL" id="CAJVRL010000127">
    <property type="protein sequence ID" value="CAG8962288.1"/>
    <property type="molecule type" value="Genomic_DNA"/>
</dbReference>
<dbReference type="PANTHER" id="PTHR45630">
    <property type="entry name" value="CATION-TRANSPORTING ATPASE-RELATED"/>
    <property type="match status" value="1"/>
</dbReference>
<evidence type="ECO:0000256" key="13">
    <source>
        <dbReference type="ARBA" id="ARBA00048588"/>
    </source>
</evidence>
<feature type="transmembrane region" description="Helical" evidence="15">
    <location>
        <begin position="1833"/>
        <end position="1854"/>
    </location>
</feature>
<dbReference type="InterPro" id="IPR056336">
    <property type="entry name" value="YVC1_C"/>
</dbReference>
<evidence type="ECO:0000256" key="4">
    <source>
        <dbReference type="ARBA" id="ARBA00022692"/>
    </source>
</evidence>
<feature type="transmembrane region" description="Helical" evidence="15">
    <location>
        <begin position="1636"/>
        <end position="1656"/>
    </location>
</feature>
<feature type="transmembrane region" description="Helical" evidence="15">
    <location>
        <begin position="1176"/>
        <end position="1195"/>
    </location>
</feature>
<evidence type="ECO:0000256" key="11">
    <source>
        <dbReference type="ARBA" id="ARBA00022989"/>
    </source>
</evidence>
<dbReference type="NCBIfam" id="TIGR01657">
    <property type="entry name" value="P-ATPase-V"/>
    <property type="match status" value="1"/>
</dbReference>
<dbReference type="FunFam" id="3.40.50.1000:FF:000071">
    <property type="entry name" value="Cation-transporting ATPase"/>
    <property type="match status" value="1"/>
</dbReference>
<evidence type="ECO:0000259" key="17">
    <source>
        <dbReference type="Pfam" id="PF23143"/>
    </source>
</evidence>
<evidence type="ECO:0000259" key="18">
    <source>
        <dbReference type="Pfam" id="PF23190"/>
    </source>
</evidence>
<dbReference type="Pfam" id="PF23143">
    <property type="entry name" value="2TM_P5A-ATPase"/>
    <property type="match status" value="1"/>
</dbReference>
<protein>
    <submittedName>
        <fullName evidence="20">Uncharacterized protein</fullName>
    </submittedName>
</protein>
<keyword evidence="10" id="KW-1278">Translocase</keyword>
<dbReference type="SFLD" id="SFLDF00027">
    <property type="entry name" value="p-type_atpase"/>
    <property type="match status" value="1"/>
</dbReference>
<evidence type="ECO:0000256" key="1">
    <source>
        <dbReference type="ARBA" id="ARBA00001946"/>
    </source>
</evidence>
<feature type="transmembrane region" description="Helical" evidence="15">
    <location>
        <begin position="224"/>
        <end position="241"/>
    </location>
</feature>
<dbReference type="Pfam" id="PF23317">
    <property type="entry name" value="YVC1_C"/>
    <property type="match status" value="1"/>
</dbReference>
<feature type="transmembrane region" description="Helical" evidence="15">
    <location>
        <begin position="1690"/>
        <end position="1712"/>
    </location>
</feature>
<evidence type="ECO:0000256" key="14">
    <source>
        <dbReference type="SAM" id="Coils"/>
    </source>
</evidence>
<dbReference type="OrthoDB" id="48943at2759"/>
<keyword evidence="8" id="KW-0067">ATP-binding</keyword>
<comment type="catalytic activity">
    <reaction evidence="13">
        <text>[protein]-with a C-terminal TM segment(out) + ATP + H2O = [protein]-with a C-terminal TM segment(in) + ADP + phosphate + H(+)</text>
        <dbReference type="Rhea" id="RHEA:66168"/>
        <dbReference type="Rhea" id="RHEA-COMP:16963"/>
        <dbReference type="ChEBI" id="CHEBI:15377"/>
        <dbReference type="ChEBI" id="CHEBI:15378"/>
        <dbReference type="ChEBI" id="CHEBI:30616"/>
        <dbReference type="ChEBI" id="CHEBI:43474"/>
        <dbReference type="ChEBI" id="CHEBI:90782"/>
        <dbReference type="ChEBI" id="CHEBI:456216"/>
    </reaction>
</comment>
<dbReference type="FunFam" id="2.70.150.10:FF:000049">
    <property type="entry name" value="Cation-transporting ATPase"/>
    <property type="match status" value="1"/>
</dbReference>
<dbReference type="InterPro" id="IPR023298">
    <property type="entry name" value="ATPase_P-typ_TM_dom_sf"/>
</dbReference>
<evidence type="ECO:0000256" key="9">
    <source>
        <dbReference type="ARBA" id="ARBA00022842"/>
    </source>
</evidence>
<dbReference type="InterPro" id="IPR057255">
    <property type="entry name" value="2TM_P5A-ATPase"/>
</dbReference>
<evidence type="ECO:0000259" key="16">
    <source>
        <dbReference type="Pfam" id="PF00122"/>
    </source>
</evidence>
<feature type="transmembrane region" description="Helical" evidence="15">
    <location>
        <begin position="1888"/>
        <end position="1909"/>
    </location>
</feature>
<dbReference type="InterPro" id="IPR056337">
    <property type="entry name" value="LHD_YVC1"/>
</dbReference>
<dbReference type="Gene3D" id="2.70.150.10">
    <property type="entry name" value="Calcium-transporting ATPase, cytoplasmic transduction domain A"/>
    <property type="match status" value="1"/>
</dbReference>
<evidence type="ECO:0000256" key="3">
    <source>
        <dbReference type="ARBA" id="ARBA00006000"/>
    </source>
</evidence>
<dbReference type="InterPro" id="IPR018303">
    <property type="entry name" value="ATPase_P-typ_P_site"/>
</dbReference>
<feature type="transmembrane region" description="Helical" evidence="15">
    <location>
        <begin position="1662"/>
        <end position="1678"/>
    </location>
</feature>
<dbReference type="InterPro" id="IPR059000">
    <property type="entry name" value="ATPase_P-type_domA"/>
</dbReference>
<dbReference type="InterPro" id="IPR036412">
    <property type="entry name" value="HAD-like_sf"/>
</dbReference>
<comment type="subcellular location">
    <subcellularLocation>
        <location evidence="2">Endoplasmic reticulum membrane</location>
        <topology evidence="2">Multi-pass membrane protein</topology>
    </subcellularLocation>
</comment>
<evidence type="ECO:0000256" key="15">
    <source>
        <dbReference type="SAM" id="Phobius"/>
    </source>
</evidence>
<feature type="transmembrane region" description="Helical" evidence="15">
    <location>
        <begin position="1215"/>
        <end position="1233"/>
    </location>
</feature>
<proteinExistence type="inferred from homology"/>
<dbReference type="InterPro" id="IPR006544">
    <property type="entry name" value="P-type_TPase_V"/>
</dbReference>
<dbReference type="GO" id="GO:0015662">
    <property type="term" value="F:P-type ion transporter activity"/>
    <property type="evidence" value="ECO:0007669"/>
    <property type="project" value="TreeGrafter"/>
</dbReference>
<dbReference type="FunFam" id="3.40.1110.10:FF:000054">
    <property type="entry name" value="Cation-transporting ATPase"/>
    <property type="match status" value="1"/>
</dbReference>
<keyword evidence="4 15" id="KW-0812">Transmembrane</keyword>
<evidence type="ECO:0000313" key="20">
    <source>
        <dbReference type="EMBL" id="CAG8962288.1"/>
    </source>
</evidence>
<dbReference type="GO" id="GO:0005524">
    <property type="term" value="F:ATP binding"/>
    <property type="evidence" value="ECO:0007669"/>
    <property type="project" value="UniProtKB-KW"/>
</dbReference>
<dbReference type="SUPFAM" id="SSF81660">
    <property type="entry name" value="Metal cation-transporting ATPase, ATP-binding domain N"/>
    <property type="match status" value="1"/>
</dbReference>
<keyword evidence="6" id="KW-0547">Nucleotide-binding</keyword>
<dbReference type="InterPro" id="IPR001757">
    <property type="entry name" value="P_typ_ATPase"/>
</dbReference>
<feature type="transmembrane region" description="Helical" evidence="15">
    <location>
        <begin position="410"/>
        <end position="429"/>
    </location>
</feature>
<feature type="transmembrane region" description="Helical" evidence="15">
    <location>
        <begin position="1921"/>
        <end position="1938"/>
    </location>
</feature>
<evidence type="ECO:0000313" key="21">
    <source>
        <dbReference type="Proteomes" id="UP000696280"/>
    </source>
</evidence>
<dbReference type="GO" id="GO:0046872">
    <property type="term" value="F:metal ion binding"/>
    <property type="evidence" value="ECO:0007669"/>
    <property type="project" value="UniProtKB-KW"/>
</dbReference>
<dbReference type="InterPro" id="IPR023299">
    <property type="entry name" value="ATPase_P-typ_cyto_dom_N"/>
</dbReference>
<dbReference type="SUPFAM" id="SSF81653">
    <property type="entry name" value="Calcium ATPase, transduction domain A"/>
    <property type="match status" value="1"/>
</dbReference>
<feature type="transmembrane region" description="Helical" evidence="15">
    <location>
        <begin position="1773"/>
        <end position="1791"/>
    </location>
</feature>
<dbReference type="InterPro" id="IPR047820">
    <property type="entry name" value="P5A-type_ATPase"/>
</dbReference>
<dbReference type="InterPro" id="IPR008250">
    <property type="entry name" value="ATPase_P-typ_transduc_dom_A_sf"/>
</dbReference>
<dbReference type="GO" id="GO:0019829">
    <property type="term" value="F:ATPase-coupled monoatomic cation transmembrane transporter activity"/>
    <property type="evidence" value="ECO:0007669"/>
    <property type="project" value="TreeGrafter"/>
</dbReference>
<reference evidence="20" key="1">
    <citation type="submission" date="2021-07" db="EMBL/GenBank/DDBJ databases">
        <authorList>
            <person name="Durling M."/>
        </authorList>
    </citation>
    <scope>NUCLEOTIDE SEQUENCE</scope>
</reference>
<gene>
    <name evidence="20" type="ORF">HYFRA_00005343</name>
</gene>
<dbReference type="Proteomes" id="UP000696280">
    <property type="component" value="Unassembled WGS sequence"/>
</dbReference>
<dbReference type="GO" id="GO:0006874">
    <property type="term" value="P:intracellular calcium ion homeostasis"/>
    <property type="evidence" value="ECO:0007669"/>
    <property type="project" value="TreeGrafter"/>
</dbReference>
<evidence type="ECO:0000256" key="2">
    <source>
        <dbReference type="ARBA" id="ARBA00004477"/>
    </source>
</evidence>
<evidence type="ECO:0000256" key="8">
    <source>
        <dbReference type="ARBA" id="ARBA00022840"/>
    </source>
</evidence>
<evidence type="ECO:0000256" key="7">
    <source>
        <dbReference type="ARBA" id="ARBA00022824"/>
    </source>
</evidence>
<dbReference type="InterPro" id="IPR023214">
    <property type="entry name" value="HAD_sf"/>
</dbReference>
<comment type="cofactor">
    <cofactor evidence="1">
        <name>Mg(2+)</name>
        <dbReference type="ChEBI" id="CHEBI:18420"/>
    </cofactor>
</comment>
<dbReference type="SFLD" id="SFLDG00002">
    <property type="entry name" value="C1.7:_P-type_atpase_like"/>
    <property type="match status" value="1"/>
</dbReference>
<evidence type="ECO:0000256" key="12">
    <source>
        <dbReference type="ARBA" id="ARBA00023136"/>
    </source>
</evidence>
<feature type="domain" description="P5A-ATPase transmembrane helical hairpin" evidence="17">
    <location>
        <begin position="19"/>
        <end position="91"/>
    </location>
</feature>
<feature type="coiled-coil region" evidence="14">
    <location>
        <begin position="1253"/>
        <end position="1292"/>
    </location>
</feature>
<evidence type="ECO:0000256" key="5">
    <source>
        <dbReference type="ARBA" id="ARBA00022723"/>
    </source>
</evidence>
<feature type="domain" description="YVC1 N-terminal linker helical" evidence="18">
    <location>
        <begin position="1444"/>
        <end position="1623"/>
    </location>
</feature>
<dbReference type="CDD" id="cd07543">
    <property type="entry name" value="P-type_ATPase_cation"/>
    <property type="match status" value="1"/>
</dbReference>
<dbReference type="Gene3D" id="3.40.50.1000">
    <property type="entry name" value="HAD superfamily/HAD-like"/>
    <property type="match status" value="1"/>
</dbReference>
<dbReference type="Gene3D" id="3.40.1110.10">
    <property type="entry name" value="Calcium-transporting ATPase, cytoplasmic domain N"/>
    <property type="match status" value="1"/>
</dbReference>
<dbReference type="Pfam" id="PF00122">
    <property type="entry name" value="E1-E2_ATPase"/>
    <property type="match status" value="1"/>
</dbReference>
<keyword evidence="5" id="KW-0479">Metal-binding</keyword>
<sequence length="2022" mass="226952">MAPLVDNPFIASATLHNPLPLFLHTYIWPFAIIWPVFFRYYLSQELYDKHINGQEWTFVWCGTIITLQSLVWLSTNWSVNLKAIFTSTSVKTVSDAKLIKVLPIVNAGSPEICSIVRDNAGGKNNVSFLFQKRRFLYDATKNSFSPLTYAIDAEPKPNLEHFQKSRGITSASELSRIQQHYGDNTFDIPVPGFVELFKEHAVAPFFVFQIFCVGLWMLDEYWYYSLFTLFMLVAFESTVVWQRQRTLNEFRGMSIKPYDIYVYRQNKWEETQSDKLLPGDLVSVGRTKEDSGVACDMVLVEGSAIVNEAMLSGESTPLLKDSIQLRPADALLEPEGLDKNAFLYGGTKVLQITHGNSDEERPKVASGVPSPPDNGAMAIVVKTGFETSQGSLVRTMIYSTERVSANNAEALLFILFLLIFAIAASWYVWDEGVKKDRKRSKLLLDCVLIVTSVVPPELPMELSLAVNTSLAALSRYAIYCTEPFRIPFAGRVDVACFDKTGTLTGEDLVVEGIAGIAQKASDLSHITPVLEVPLETTLVLATAHALVKLDEGDVVGDPMEKATLTSLGWTLGKNDTLTSKHTTTVKGASFSTPSNVVQVKRRFQFSSALKRQSSVATVTILHPETQKKIRSTFVGVKGAPETIMKMLVKVPEHYEDTFKYFTRKGSRVLALAYKHLSSDGELGSGKINELKREKVEADLHFAGFLVLHCPLKDDAKASVRQLNESSHRVVMITGDNPLTAVHVAHEVEIVDRDVLILDAPEHDDSGEKLVWRSVDDKVSIPVDPTKPIDPKILESKDLCVTGYALAKFKGQAALPTIYRYTWVYARVSPKQKEEILTGLKDLGYYTLMAGDGTNDVGALKQAHIGVALLNGSQDDLNKISEHYRNTKMKELYEKQVQMMQRFNQPSPPVPILIAHLYPPGPTNPHYEKAMLREMERKGNTQALAEIAAAPATPAAPANSQVAVPNGQQKVANLAEKFTQSMMEAEMDDEPPTIKLGDASVAAPFTSKLSNVIAIPNIIRQGRCTLVATIQMYKILALNCLISAYSLSVLYLEGIKFGDGQVTISGMLMSVCFLSISRAKSVEGLSKERPQPNIFNFYIIGSILGQFAIHIVTLIYIARFCDKIAPRDAEIDLEGEFAPSLLNSAVYLLQLIQQISTFAINYQGRPFREALSENRGMYWGILGVSGIAFSCSTEFIPEINEKMRLVPFTSEFRWTMTTVMIVDYVGCFVIEKVLKALFSDYKPKDIAIRRPDQIAKEEKRAADKLAEVMRQEEEKAAKAIADLEEKLRGVKRRAESGCILSATILMIHPMFYNYSRQFLGHDFYLRTDFLTANPCLYAPTHVIHRCQGRDNQAQALGCGVFICETKRVGPEPLSASSFIFYLSQSLVGFTESIACGIDCTKMVQWKRLFGLDGTEDRHFWSQEAARLLPVHHDESIPSAMPAAEVTKVALRLRYLIEESVPCELDENLITRPHSRIITPKVIKAAKEAGGPQYGACVVYALLVNKRWFKKQATLELWDADLHNVRATACEVIAKALIENEDSTDYLLQDILLKRYSIIVDGEQTHPTNVIERAVDLHALRVTGSSGYQKCVNYLWRGWLVQDENDPSRFVDYKKKDNTNYWTHVHPDRMRAPLYQNATQIVISLIYLGLYTGAINTVNPTGDLDIVEVFLYIFTLGFLCDEFSKVYKVGRFYIGFWNVFNLILYGLLTTSLVTRIIALGHPVGEDKRGHFNELSYNFLAFSAPMFWMRLLLYLDSIRFFGAMLVVLKVMMKESLIFFALLFVIVIGFLQAFVGMDNVDNNADATMFILQSMANALMGSPDFSGFDNFAPPFGIILYYIFTFLIMVILLNVLIALYNSAYEDITTNAIDEYMALFAQKTMQFVRAPDENVFIAPLNLIEIFCLILPFEWWMSRKVYAKLNDCVMAIIYSPLLFIAAYFETRSAISVRGNRKRGEEDDDTIEEWEQMADSCDFEGEGWLKTVADVKPDVERDAATIEVRKLRSEVGELKELLEKLLQRGEGENGS</sequence>
<feature type="domain" description="P-type ATPase A" evidence="16">
    <location>
        <begin position="261"/>
        <end position="394"/>
    </location>
</feature>
<dbReference type="PRINTS" id="PR00119">
    <property type="entry name" value="CATATPASE"/>
</dbReference>
<accession>A0A9N9Q0M5</accession>
<feature type="domain" description="Calcium channel YVC1-like C-terminal transmembrane" evidence="19">
    <location>
        <begin position="1661"/>
        <end position="1937"/>
    </location>
</feature>
<dbReference type="InterPro" id="IPR044492">
    <property type="entry name" value="P_typ_ATPase_HD_dom"/>
</dbReference>
<keyword evidence="7" id="KW-0256">Endoplasmic reticulum</keyword>
<keyword evidence="14" id="KW-0175">Coiled coil</keyword>
<organism evidence="20 21">
    <name type="scientific">Hymenoscyphus fraxineus</name>
    <dbReference type="NCBI Taxonomy" id="746836"/>
    <lineage>
        <taxon>Eukaryota</taxon>
        <taxon>Fungi</taxon>
        <taxon>Dikarya</taxon>
        <taxon>Ascomycota</taxon>
        <taxon>Pezizomycotina</taxon>
        <taxon>Leotiomycetes</taxon>
        <taxon>Helotiales</taxon>
        <taxon>Helotiaceae</taxon>
        <taxon>Hymenoscyphus</taxon>
    </lineage>
</organism>
<feature type="coiled-coil region" evidence="14">
    <location>
        <begin position="1988"/>
        <end position="2015"/>
    </location>
</feature>
<dbReference type="SUPFAM" id="SSF81665">
    <property type="entry name" value="Calcium ATPase, transmembrane domain M"/>
    <property type="match status" value="1"/>
</dbReference>
<feature type="transmembrane region" description="Helical" evidence="15">
    <location>
        <begin position="1096"/>
        <end position="1117"/>
    </location>
</feature>
<dbReference type="NCBIfam" id="TIGR01494">
    <property type="entry name" value="ATPase_P-type"/>
    <property type="match status" value="1"/>
</dbReference>
<feature type="transmembrane region" description="Helical" evidence="15">
    <location>
        <begin position="21"/>
        <end position="42"/>
    </location>
</feature>
<keyword evidence="9" id="KW-0460">Magnesium</keyword>
<dbReference type="Pfam" id="PF23190">
    <property type="entry name" value="LHD_TRPY1"/>
    <property type="match status" value="1"/>
</dbReference>
<name>A0A9N9Q0M5_9HELO</name>
<evidence type="ECO:0000256" key="10">
    <source>
        <dbReference type="ARBA" id="ARBA00022967"/>
    </source>
</evidence>
<dbReference type="PROSITE" id="PS00154">
    <property type="entry name" value="ATPASE_E1_E2"/>
    <property type="match status" value="1"/>
</dbReference>
<dbReference type="GO" id="GO:0005789">
    <property type="term" value="C:endoplasmic reticulum membrane"/>
    <property type="evidence" value="ECO:0007669"/>
    <property type="project" value="UniProtKB-SubCell"/>
</dbReference>
<keyword evidence="12 15" id="KW-0472">Membrane</keyword>
<evidence type="ECO:0000256" key="6">
    <source>
        <dbReference type="ARBA" id="ARBA00022741"/>
    </source>
</evidence>
<evidence type="ECO:0000259" key="19">
    <source>
        <dbReference type="Pfam" id="PF23317"/>
    </source>
</evidence>
<dbReference type="PANTHER" id="PTHR45630:SF7">
    <property type="entry name" value="ENDOPLASMIC RETICULUM TRANSMEMBRANE HELIX TRANSLOCASE"/>
    <property type="match status" value="1"/>
</dbReference>
<dbReference type="SUPFAM" id="SSF56784">
    <property type="entry name" value="HAD-like"/>
    <property type="match status" value="1"/>
</dbReference>
<dbReference type="GO" id="GO:0016887">
    <property type="term" value="F:ATP hydrolysis activity"/>
    <property type="evidence" value="ECO:0007669"/>
    <property type="project" value="InterPro"/>
</dbReference>
<keyword evidence="21" id="KW-1185">Reference proteome</keyword>
<comment type="similarity">
    <text evidence="3">Belongs to the cation transport ATPase (P-type) (TC 3.A.3) family. Type V subfamily.</text>
</comment>
<dbReference type="SFLD" id="SFLDS00003">
    <property type="entry name" value="Haloacid_Dehalogenase"/>
    <property type="match status" value="1"/>
</dbReference>
<keyword evidence="11 15" id="KW-1133">Transmembrane helix</keyword>
<feature type="transmembrane region" description="Helical" evidence="15">
    <location>
        <begin position="201"/>
        <end position="218"/>
    </location>
</feature>
<comment type="caution">
    <text evidence="20">The sequence shown here is derived from an EMBL/GenBank/DDBJ whole genome shotgun (WGS) entry which is preliminary data.</text>
</comment>